<dbReference type="AlphaFoldDB" id="A0A8J7CCS4"/>
<dbReference type="PANTHER" id="PTHR34989:SF1">
    <property type="entry name" value="PROTEIN HDED"/>
    <property type="match status" value="1"/>
</dbReference>
<dbReference type="GO" id="GO:0005886">
    <property type="term" value="C:plasma membrane"/>
    <property type="evidence" value="ECO:0007669"/>
    <property type="project" value="TreeGrafter"/>
</dbReference>
<dbReference type="PANTHER" id="PTHR34989">
    <property type="entry name" value="PROTEIN HDED"/>
    <property type="match status" value="1"/>
</dbReference>
<name>A0A8J7CCS4_9PROT</name>
<dbReference type="InterPro" id="IPR005325">
    <property type="entry name" value="DUF308_memb"/>
</dbReference>
<dbReference type="InterPro" id="IPR052712">
    <property type="entry name" value="Acid_resist_chaperone_HdeD"/>
</dbReference>
<feature type="transmembrane region" description="Helical" evidence="1">
    <location>
        <begin position="164"/>
        <end position="187"/>
    </location>
</feature>
<accession>A0A8J7CCS4</accession>
<feature type="transmembrane region" description="Helical" evidence="1">
    <location>
        <begin position="51"/>
        <end position="75"/>
    </location>
</feature>
<keyword evidence="1" id="KW-0472">Membrane</keyword>
<sequence length="196" mass="20974">MTDVKSGGEDVMVVEFRRLLPREWKWIGLRGLLGVVFGLLLFLAPVPMSGVLFLVFAAFVFADGVIIAMTGWRMYTLGVPWWPYAISGATGILFGLLALLSPLMAATALKFVIAFWSIAAGLFLLRASGHLKGIVDTDTVMTVSGILAIVFGVLLCLVDTVASLVAMTLAVGMLSVTYGVLLMVLAWKLRSSSDSA</sequence>
<dbReference type="EMBL" id="JACZHT010000001">
    <property type="protein sequence ID" value="MBE1236049.1"/>
    <property type="molecule type" value="Genomic_DNA"/>
</dbReference>
<dbReference type="Pfam" id="PF03729">
    <property type="entry name" value="DUF308"/>
    <property type="match status" value="1"/>
</dbReference>
<keyword evidence="1" id="KW-0812">Transmembrane</keyword>
<evidence type="ECO:0000313" key="2">
    <source>
        <dbReference type="EMBL" id="MBE1236049.1"/>
    </source>
</evidence>
<evidence type="ECO:0000313" key="3">
    <source>
        <dbReference type="Proteomes" id="UP000631034"/>
    </source>
</evidence>
<feature type="transmembrane region" description="Helical" evidence="1">
    <location>
        <begin position="139"/>
        <end position="157"/>
    </location>
</feature>
<dbReference type="Proteomes" id="UP000631034">
    <property type="component" value="Unassembled WGS sequence"/>
</dbReference>
<reference evidence="2" key="1">
    <citation type="submission" date="2020-10" db="EMBL/GenBank/DDBJ databases">
        <title>Genome sequence of the unusual species of purple photosynthetic bacteria, Phaeovibrio sulfidiphilus DSM 23193, type strain.</title>
        <authorList>
            <person name="Kyndt J.A."/>
            <person name="Meyer T.E."/>
        </authorList>
    </citation>
    <scope>NUCLEOTIDE SEQUENCE</scope>
    <source>
        <strain evidence="2">DSM 23193</strain>
    </source>
</reference>
<gene>
    <name evidence="2" type="ORF">IHV25_00040</name>
</gene>
<feature type="transmembrane region" description="Helical" evidence="1">
    <location>
        <begin position="26"/>
        <end position="44"/>
    </location>
</feature>
<comment type="caution">
    <text evidence="2">The sequence shown here is derived from an EMBL/GenBank/DDBJ whole genome shotgun (WGS) entry which is preliminary data.</text>
</comment>
<protein>
    <submittedName>
        <fullName evidence="2">DUF308 domain-containing protein</fullName>
    </submittedName>
</protein>
<evidence type="ECO:0000256" key="1">
    <source>
        <dbReference type="SAM" id="Phobius"/>
    </source>
</evidence>
<dbReference type="RefSeq" id="WP_192532939.1">
    <property type="nucleotide sequence ID" value="NZ_JACZHT010000001.1"/>
</dbReference>
<keyword evidence="1" id="KW-1133">Transmembrane helix</keyword>
<proteinExistence type="predicted"/>
<feature type="transmembrane region" description="Helical" evidence="1">
    <location>
        <begin position="107"/>
        <end position="127"/>
    </location>
</feature>
<organism evidence="2 3">
    <name type="scientific">Phaeovibrio sulfidiphilus</name>
    <dbReference type="NCBI Taxonomy" id="1220600"/>
    <lineage>
        <taxon>Bacteria</taxon>
        <taxon>Pseudomonadati</taxon>
        <taxon>Pseudomonadota</taxon>
        <taxon>Alphaproteobacteria</taxon>
        <taxon>Rhodospirillales</taxon>
        <taxon>Rhodospirillaceae</taxon>
        <taxon>Phaeovibrio</taxon>
    </lineage>
</organism>
<keyword evidence="3" id="KW-1185">Reference proteome</keyword>
<feature type="transmembrane region" description="Helical" evidence="1">
    <location>
        <begin position="81"/>
        <end position="100"/>
    </location>
</feature>